<keyword evidence="3" id="KW-1185">Reference proteome</keyword>
<gene>
    <name evidence="2" type="ORF">QQF64_000989</name>
</gene>
<feature type="transmembrane region" description="Helical" evidence="1">
    <location>
        <begin position="6"/>
        <end position="22"/>
    </location>
</feature>
<sequence length="190" mass="21425">MTRSLTHYTFILSPLVFCTLVLKKSKGGWGVLGGVQTGKVCVYVCLCFALLGSALGLPACLPPLLLLLVWSPSKLYDLFSQRQRSKTPSDHRESSARGFNDFTTKMSAMAGAALSGTRRERDIQALTAHIHLLTDSRSYLGRLPNMDIKRKQEKTDPNIVHIYRLNTYVYLVLMEWIYRYILNVLSHALC</sequence>
<evidence type="ECO:0000256" key="1">
    <source>
        <dbReference type="SAM" id="Phobius"/>
    </source>
</evidence>
<keyword evidence="1" id="KW-0812">Transmembrane</keyword>
<keyword evidence="1" id="KW-0472">Membrane</keyword>
<accession>A0ABR3P056</accession>
<dbReference type="Proteomes" id="UP001558613">
    <property type="component" value="Unassembled WGS sequence"/>
</dbReference>
<reference evidence="2 3" key="1">
    <citation type="submission" date="2023-09" db="EMBL/GenBank/DDBJ databases">
        <authorList>
            <person name="Wang M."/>
        </authorList>
    </citation>
    <scope>NUCLEOTIDE SEQUENCE [LARGE SCALE GENOMIC DNA]</scope>
    <source>
        <strain evidence="2">GT-2023</strain>
        <tissue evidence="2">Liver</tissue>
    </source>
</reference>
<evidence type="ECO:0000313" key="2">
    <source>
        <dbReference type="EMBL" id="KAL1282186.1"/>
    </source>
</evidence>
<protein>
    <submittedName>
        <fullName evidence="2">Uncharacterized protein</fullName>
    </submittedName>
</protein>
<dbReference type="EMBL" id="JAYMGO010000001">
    <property type="protein sequence ID" value="KAL1282186.1"/>
    <property type="molecule type" value="Genomic_DNA"/>
</dbReference>
<keyword evidence="1" id="KW-1133">Transmembrane helix</keyword>
<comment type="caution">
    <text evidence="2">The sequence shown here is derived from an EMBL/GenBank/DDBJ whole genome shotgun (WGS) entry which is preliminary data.</text>
</comment>
<proteinExistence type="predicted"/>
<feature type="transmembrane region" description="Helical" evidence="1">
    <location>
        <begin position="43"/>
        <end position="70"/>
    </location>
</feature>
<organism evidence="2 3">
    <name type="scientific">Cirrhinus molitorella</name>
    <name type="common">mud carp</name>
    <dbReference type="NCBI Taxonomy" id="172907"/>
    <lineage>
        <taxon>Eukaryota</taxon>
        <taxon>Metazoa</taxon>
        <taxon>Chordata</taxon>
        <taxon>Craniata</taxon>
        <taxon>Vertebrata</taxon>
        <taxon>Euteleostomi</taxon>
        <taxon>Actinopterygii</taxon>
        <taxon>Neopterygii</taxon>
        <taxon>Teleostei</taxon>
        <taxon>Ostariophysi</taxon>
        <taxon>Cypriniformes</taxon>
        <taxon>Cyprinidae</taxon>
        <taxon>Labeoninae</taxon>
        <taxon>Labeonini</taxon>
        <taxon>Cirrhinus</taxon>
    </lineage>
</organism>
<evidence type="ECO:0000313" key="3">
    <source>
        <dbReference type="Proteomes" id="UP001558613"/>
    </source>
</evidence>
<name>A0ABR3P056_9TELE</name>